<comment type="caution">
    <text evidence="2">The sequence shown here is derived from an EMBL/GenBank/DDBJ whole genome shotgun (WGS) entry which is preliminary data.</text>
</comment>
<sequence length="75" mass="8211">MTNPGNPLRTATVDQQWTQRGAEEPESQAPTPPKNSSPTSHAPHYTGDEHKGDCLTTHAPLTRRDSAEEIENCSE</sequence>
<feature type="region of interest" description="Disordered" evidence="1">
    <location>
        <begin position="1"/>
        <end position="75"/>
    </location>
</feature>
<protein>
    <submittedName>
        <fullName evidence="2">Uncharacterized protein</fullName>
    </submittedName>
</protein>
<gene>
    <name evidence="2" type="ORF">F2Q69_00063961</name>
</gene>
<reference evidence="2" key="1">
    <citation type="submission" date="2019-12" db="EMBL/GenBank/DDBJ databases">
        <title>Genome sequencing and annotation of Brassica cretica.</title>
        <authorList>
            <person name="Studholme D.J."/>
            <person name="Sarris P."/>
        </authorList>
    </citation>
    <scope>NUCLEOTIDE SEQUENCE</scope>
    <source>
        <strain evidence="2">PFS-109/04</strain>
        <tissue evidence="2">Leaf</tissue>
    </source>
</reference>
<evidence type="ECO:0000313" key="2">
    <source>
        <dbReference type="EMBL" id="KAF3492445.1"/>
    </source>
</evidence>
<dbReference type="Proteomes" id="UP000712600">
    <property type="component" value="Unassembled WGS sequence"/>
</dbReference>
<accession>A0A8S9N1X6</accession>
<dbReference type="AlphaFoldDB" id="A0A8S9N1X6"/>
<organism evidence="2 3">
    <name type="scientific">Brassica cretica</name>
    <name type="common">Mustard</name>
    <dbReference type="NCBI Taxonomy" id="69181"/>
    <lineage>
        <taxon>Eukaryota</taxon>
        <taxon>Viridiplantae</taxon>
        <taxon>Streptophyta</taxon>
        <taxon>Embryophyta</taxon>
        <taxon>Tracheophyta</taxon>
        <taxon>Spermatophyta</taxon>
        <taxon>Magnoliopsida</taxon>
        <taxon>eudicotyledons</taxon>
        <taxon>Gunneridae</taxon>
        <taxon>Pentapetalae</taxon>
        <taxon>rosids</taxon>
        <taxon>malvids</taxon>
        <taxon>Brassicales</taxon>
        <taxon>Brassicaceae</taxon>
        <taxon>Brassiceae</taxon>
        <taxon>Brassica</taxon>
    </lineage>
</organism>
<evidence type="ECO:0000256" key="1">
    <source>
        <dbReference type="SAM" id="MobiDB-lite"/>
    </source>
</evidence>
<evidence type="ECO:0000313" key="3">
    <source>
        <dbReference type="Proteomes" id="UP000712600"/>
    </source>
</evidence>
<dbReference type="EMBL" id="QGKX02001776">
    <property type="protein sequence ID" value="KAF3492445.1"/>
    <property type="molecule type" value="Genomic_DNA"/>
</dbReference>
<name>A0A8S9N1X6_BRACR</name>
<proteinExistence type="predicted"/>